<organism evidence="2 3">
    <name type="scientific">Citrus x changshan-huyou</name>
    <dbReference type="NCBI Taxonomy" id="2935761"/>
    <lineage>
        <taxon>Eukaryota</taxon>
        <taxon>Viridiplantae</taxon>
        <taxon>Streptophyta</taxon>
        <taxon>Embryophyta</taxon>
        <taxon>Tracheophyta</taxon>
        <taxon>Spermatophyta</taxon>
        <taxon>Magnoliopsida</taxon>
        <taxon>eudicotyledons</taxon>
        <taxon>Gunneridae</taxon>
        <taxon>Pentapetalae</taxon>
        <taxon>rosids</taxon>
        <taxon>malvids</taxon>
        <taxon>Sapindales</taxon>
        <taxon>Rutaceae</taxon>
        <taxon>Aurantioideae</taxon>
        <taxon>Citrus</taxon>
    </lineage>
</organism>
<sequence>MLKNLLQGTATEDHQMAVQEGQLSREHSLKSKPPSPHPSPVTACGDYWWRHGGSCLCFAFEEREGSSPPFLTWLELSSIWSLLPAFEDSLPLGSAATFEGAFVKGVDSISWMANHSAKLLSCRSDGPHCWTFFSTAAYGKRNYVLRISLYINENTPTATTEKVETRMLKDVEAAFCLPKGSLQKPVYTQVQLWKDFTFMDITLGAPLPTNAPSIPCIFDPRGSTGMCGNWLVGSSLGSAALSHVMALADHEVVEFAVGLRNEFQPLEGHDIGQFPGLGPWKKRNLKHGNHGLGEGMGTRMIGPQSLVFDHAAQVFAVNDPLFGQLVDHWLERGLRQRCEGVIGALEVDLVNSLHFPYSLPSYISVDGMRLFAADSFLLAQFYRKQCCNLDRSSQVQYYVTDSKSQTHLNFEV</sequence>
<evidence type="ECO:0000313" key="2">
    <source>
        <dbReference type="EMBL" id="KAK9175306.1"/>
    </source>
</evidence>
<name>A0AAP0LHS0_9ROSI</name>
<feature type="region of interest" description="Disordered" evidence="1">
    <location>
        <begin position="1"/>
        <end position="40"/>
    </location>
</feature>
<dbReference type="PANTHER" id="PTHR16128:SF8">
    <property type="entry name" value="EXPRESSED PROTEIN"/>
    <property type="match status" value="1"/>
</dbReference>
<evidence type="ECO:0000313" key="3">
    <source>
        <dbReference type="Proteomes" id="UP001428341"/>
    </source>
</evidence>
<keyword evidence="3" id="KW-1185">Reference proteome</keyword>
<evidence type="ECO:0000256" key="1">
    <source>
        <dbReference type="SAM" id="MobiDB-lite"/>
    </source>
</evidence>
<protein>
    <submittedName>
        <fullName evidence="2">Uncharacterized protein</fullName>
    </submittedName>
</protein>
<accession>A0AAP0LHS0</accession>
<dbReference type="EMBL" id="JBCGBO010000025">
    <property type="protein sequence ID" value="KAK9175306.1"/>
    <property type="molecule type" value="Genomic_DNA"/>
</dbReference>
<reference evidence="2 3" key="1">
    <citation type="submission" date="2024-05" db="EMBL/GenBank/DDBJ databases">
        <title>Haplotype-resolved chromosome-level genome assembly of Huyou (Citrus changshanensis).</title>
        <authorList>
            <person name="Miao C."/>
            <person name="Chen W."/>
            <person name="Wu Y."/>
            <person name="Wang L."/>
            <person name="Zhao S."/>
            <person name="Grierson D."/>
            <person name="Xu C."/>
            <person name="Chen K."/>
        </authorList>
    </citation>
    <scope>NUCLEOTIDE SEQUENCE [LARGE SCALE GENOMIC DNA]</scope>
    <source>
        <strain evidence="2">01-14</strain>
        <tissue evidence="2">Leaf</tissue>
    </source>
</reference>
<proteinExistence type="predicted"/>
<comment type="caution">
    <text evidence="2">The sequence shown here is derived from an EMBL/GenBank/DDBJ whole genome shotgun (WGS) entry which is preliminary data.</text>
</comment>
<feature type="compositionally biased region" description="Polar residues" evidence="1">
    <location>
        <begin position="1"/>
        <end position="10"/>
    </location>
</feature>
<dbReference type="Proteomes" id="UP001428341">
    <property type="component" value="Unassembled WGS sequence"/>
</dbReference>
<dbReference type="PANTHER" id="PTHR16128">
    <property type="entry name" value="FAD/NAD(P)-BINDING OXIDOREDUCTASE FAMILY PROTEIN"/>
    <property type="match status" value="1"/>
</dbReference>
<gene>
    <name evidence="2" type="ORF">WN944_027312</name>
</gene>
<dbReference type="Gene3D" id="3.90.660.10">
    <property type="match status" value="2"/>
</dbReference>
<dbReference type="AlphaFoldDB" id="A0AAP0LHS0"/>